<dbReference type="EMBL" id="QWIQ01000084">
    <property type="protein sequence ID" value="RMZ09082.1"/>
    <property type="molecule type" value="Genomic_DNA"/>
</dbReference>
<dbReference type="GO" id="GO:0016020">
    <property type="term" value="C:membrane"/>
    <property type="evidence" value="ECO:0007669"/>
    <property type="project" value="InterPro"/>
</dbReference>
<evidence type="ECO:0000256" key="2">
    <source>
        <dbReference type="ARBA" id="ARBA00022692"/>
    </source>
</evidence>
<feature type="transmembrane region" description="Helical" evidence="5">
    <location>
        <begin position="255"/>
        <end position="275"/>
    </location>
</feature>
<reference evidence="6 7" key="1">
    <citation type="journal article" date="2018" name="BMC Genomics">
        <title>Genomic evidence for intraspecific hybridization in a clonal and extremely halotolerant yeast.</title>
        <authorList>
            <person name="Gostincar C."/>
            <person name="Stajich J.E."/>
            <person name="Zupancic J."/>
            <person name="Zalar P."/>
            <person name="Gunde-Cimerman N."/>
        </authorList>
    </citation>
    <scope>NUCLEOTIDE SEQUENCE [LARGE SCALE GENOMIC DNA]</scope>
    <source>
        <strain evidence="6 7">EXF-171</strain>
    </source>
</reference>
<comment type="caution">
    <text evidence="6">The sequence shown here is derived from an EMBL/GenBank/DDBJ whole genome shotgun (WGS) entry which is preliminary data.</text>
</comment>
<evidence type="ECO:0000256" key="4">
    <source>
        <dbReference type="ARBA" id="ARBA00023136"/>
    </source>
</evidence>
<proteinExistence type="predicted"/>
<keyword evidence="2 5" id="KW-0812">Transmembrane</keyword>
<dbReference type="InterPro" id="IPR006838">
    <property type="entry name" value="ADTRP_AIG1"/>
</dbReference>
<feature type="transmembrane region" description="Helical" evidence="5">
    <location>
        <begin position="145"/>
        <end position="164"/>
    </location>
</feature>
<evidence type="ECO:0008006" key="8">
    <source>
        <dbReference type="Google" id="ProtNLM"/>
    </source>
</evidence>
<dbReference type="Proteomes" id="UP000281468">
    <property type="component" value="Unassembled WGS sequence"/>
</dbReference>
<feature type="transmembrane region" description="Helical" evidence="5">
    <location>
        <begin position="209"/>
        <end position="228"/>
    </location>
</feature>
<gene>
    <name evidence="6" type="ORF">D0862_03726</name>
</gene>
<dbReference type="PANTHER" id="PTHR10989:SF16">
    <property type="entry name" value="AT02829P-RELATED"/>
    <property type="match status" value="1"/>
</dbReference>
<evidence type="ECO:0000256" key="5">
    <source>
        <dbReference type="SAM" id="Phobius"/>
    </source>
</evidence>
<dbReference type="PANTHER" id="PTHR10989">
    <property type="entry name" value="ANDROGEN-INDUCED PROTEIN 1-RELATED"/>
    <property type="match status" value="1"/>
</dbReference>
<evidence type="ECO:0000256" key="3">
    <source>
        <dbReference type="ARBA" id="ARBA00022989"/>
    </source>
</evidence>
<dbReference type="AlphaFoldDB" id="A0A3M7H890"/>
<dbReference type="GO" id="GO:0012505">
    <property type="term" value="C:endomembrane system"/>
    <property type="evidence" value="ECO:0007669"/>
    <property type="project" value="UniProtKB-SubCell"/>
</dbReference>
<feature type="transmembrane region" description="Helical" evidence="5">
    <location>
        <begin position="184"/>
        <end position="202"/>
    </location>
</feature>
<dbReference type="Pfam" id="PF04750">
    <property type="entry name" value="Far-17a_AIG1"/>
    <property type="match status" value="1"/>
</dbReference>
<protein>
    <recommendedName>
        <fullName evidence="8">FAR-17a/AIG1-like protein</fullName>
    </recommendedName>
</protein>
<evidence type="ECO:0000313" key="6">
    <source>
        <dbReference type="EMBL" id="RMZ09082.1"/>
    </source>
</evidence>
<accession>A0A3M7H890</accession>
<feature type="transmembrane region" description="Helical" evidence="5">
    <location>
        <begin position="108"/>
        <end position="133"/>
    </location>
</feature>
<dbReference type="VEuPathDB" id="FungiDB:BTJ68_15322"/>
<evidence type="ECO:0000313" key="7">
    <source>
        <dbReference type="Proteomes" id="UP000281468"/>
    </source>
</evidence>
<organism evidence="6 7">
    <name type="scientific">Hortaea werneckii</name>
    <name type="common">Black yeast</name>
    <name type="synonym">Cladosporium werneckii</name>
    <dbReference type="NCBI Taxonomy" id="91943"/>
    <lineage>
        <taxon>Eukaryota</taxon>
        <taxon>Fungi</taxon>
        <taxon>Dikarya</taxon>
        <taxon>Ascomycota</taxon>
        <taxon>Pezizomycotina</taxon>
        <taxon>Dothideomycetes</taxon>
        <taxon>Dothideomycetidae</taxon>
        <taxon>Mycosphaerellales</taxon>
        <taxon>Teratosphaeriaceae</taxon>
        <taxon>Hortaea</taxon>
    </lineage>
</organism>
<comment type="subcellular location">
    <subcellularLocation>
        <location evidence="1">Endomembrane system</location>
        <topology evidence="1">Multi-pass membrane protein</topology>
    </subcellularLocation>
</comment>
<evidence type="ECO:0000256" key="1">
    <source>
        <dbReference type="ARBA" id="ARBA00004127"/>
    </source>
</evidence>
<keyword evidence="3 5" id="KW-1133">Transmembrane helix</keyword>
<keyword evidence="4 5" id="KW-0472">Membrane</keyword>
<sequence>MTLVRGRGLAETVSDSKVGFNRPVIHPFNMASFSSNAVHAAPPRRPSHLPRMASDAALQLVKRHPLQRLPSPSRGMSALLHSLVLCSFAYSFDYLVRHPNPFNDSYGWHMQFLTIIGLSLATGTFAVGLLADLTLSHRLFVLKNTLSVASAPMECLISLLYWGLRAIDQKLVLPDWAPRISLGADLSFHAIPALALVIDLLFFSPPYTIAFLPALALSSAIAAGYWFWVETCASANGFYPYPIFDILDTPQRAGLFAFAALIMGISTVMLRWVYLQVNGREEGTRPKERSGNVKGE</sequence>
<name>A0A3M7H890_HORWE</name>
<feature type="transmembrane region" description="Helical" evidence="5">
    <location>
        <begin position="78"/>
        <end position="96"/>
    </location>
</feature>